<evidence type="ECO:0000313" key="2">
    <source>
        <dbReference type="Proteomes" id="UP000253868"/>
    </source>
</evidence>
<evidence type="ECO:0000313" key="1">
    <source>
        <dbReference type="EMBL" id="AXG81135.1"/>
    </source>
</evidence>
<name>A0A345HWR1_9ACTN</name>
<reference evidence="2" key="1">
    <citation type="submission" date="2018-07" db="EMBL/GenBank/DDBJ databases">
        <authorList>
            <person name="Zhao J."/>
        </authorList>
    </citation>
    <scope>NUCLEOTIDE SEQUENCE [LARGE SCALE GENOMIC DNA]</scope>
    <source>
        <strain evidence="2">GSSD-12</strain>
    </source>
</reference>
<sequence length="52" mass="5954">MAASNFNATWTLDHAEYQQLKRDSEKLAALERFGVDNWGGYDDAMQSLEDED</sequence>
<proteinExistence type="predicted"/>
<dbReference type="EMBL" id="CP031194">
    <property type="protein sequence ID" value="AXG81135.1"/>
    <property type="molecule type" value="Genomic_DNA"/>
</dbReference>
<dbReference type="Proteomes" id="UP000253868">
    <property type="component" value="Chromosome"/>
</dbReference>
<keyword evidence="2" id="KW-1185">Reference proteome</keyword>
<dbReference type="KEGG" id="spad:DVK44_29480"/>
<gene>
    <name evidence="1" type="ORF">DVK44_29480</name>
</gene>
<organism evidence="1 2">
    <name type="scientific">Streptomyces paludis</name>
    <dbReference type="NCBI Taxonomy" id="2282738"/>
    <lineage>
        <taxon>Bacteria</taxon>
        <taxon>Bacillati</taxon>
        <taxon>Actinomycetota</taxon>
        <taxon>Actinomycetes</taxon>
        <taxon>Kitasatosporales</taxon>
        <taxon>Streptomycetaceae</taxon>
        <taxon>Streptomyces</taxon>
    </lineage>
</organism>
<dbReference type="RefSeq" id="WP_114663676.1">
    <property type="nucleotide sequence ID" value="NZ_CP031194.1"/>
</dbReference>
<protein>
    <submittedName>
        <fullName evidence="1">RecBCD nuclease inhibitor</fullName>
    </submittedName>
</protein>
<accession>A0A345HWR1</accession>
<dbReference type="InterPro" id="IPR058007">
    <property type="entry name" value="Gp5.9"/>
</dbReference>
<dbReference type="AlphaFoldDB" id="A0A345HWR1"/>
<dbReference type="OrthoDB" id="4261742at2"/>
<dbReference type="Pfam" id="PF25708">
    <property type="entry name" value="Phage_T7_Gp5_9"/>
    <property type="match status" value="1"/>
</dbReference>